<feature type="domain" description="STAS" evidence="3">
    <location>
        <begin position="25"/>
        <end position="127"/>
    </location>
</feature>
<comment type="similarity">
    <text evidence="1 2">Belongs to the anti-sigma-factor antagonist family.</text>
</comment>
<reference evidence="4 5" key="1">
    <citation type="submission" date="2020-06" db="EMBL/GenBank/DDBJ databases">
        <title>Genome mining for natural products.</title>
        <authorList>
            <person name="Zhang B."/>
            <person name="Shi J."/>
            <person name="Ge H."/>
        </authorList>
    </citation>
    <scope>NUCLEOTIDE SEQUENCE [LARGE SCALE GENOMIC DNA]</scope>
    <source>
        <strain evidence="4 5">NA00687</strain>
    </source>
</reference>
<gene>
    <name evidence="4" type="ORF">HUT08_00625</name>
</gene>
<dbReference type="PANTHER" id="PTHR33495:SF2">
    <property type="entry name" value="ANTI-SIGMA FACTOR ANTAGONIST TM_1081-RELATED"/>
    <property type="match status" value="1"/>
</dbReference>
<evidence type="ECO:0000259" key="3">
    <source>
        <dbReference type="PROSITE" id="PS50801"/>
    </source>
</evidence>
<dbReference type="Proteomes" id="UP000509303">
    <property type="component" value="Chromosome"/>
</dbReference>
<dbReference type="NCBIfam" id="TIGR00377">
    <property type="entry name" value="ant_ant_sig"/>
    <property type="match status" value="1"/>
</dbReference>
<dbReference type="PROSITE" id="PS50801">
    <property type="entry name" value="STAS"/>
    <property type="match status" value="1"/>
</dbReference>
<sequence>MPPRASSSSATLVPEQVTAHASYRPEVRQYEHRGACVIAAAGEYDVASITALSEALHSAAKQYPKVILQASDITFADSTFLNLLLLTHQAGTLRLVAPSAQVRRLLEVTGVDSILEIRQTIEDATAS</sequence>
<dbReference type="PANTHER" id="PTHR33495">
    <property type="entry name" value="ANTI-SIGMA FACTOR ANTAGONIST TM_1081-RELATED-RELATED"/>
    <property type="match status" value="1"/>
</dbReference>
<protein>
    <recommendedName>
        <fullName evidence="2">Anti-sigma factor antagonist</fullName>
    </recommendedName>
</protein>
<organism evidence="4 5">
    <name type="scientific">Streptomyces buecherae</name>
    <dbReference type="NCBI Taxonomy" id="2763006"/>
    <lineage>
        <taxon>Bacteria</taxon>
        <taxon>Bacillati</taxon>
        <taxon>Actinomycetota</taxon>
        <taxon>Actinomycetes</taxon>
        <taxon>Kitasatosporales</taxon>
        <taxon>Streptomycetaceae</taxon>
        <taxon>Streptomyces</taxon>
    </lineage>
</organism>
<keyword evidence="5" id="KW-1185">Reference proteome</keyword>
<accession>A0A7H8NIA9</accession>
<evidence type="ECO:0000256" key="2">
    <source>
        <dbReference type="RuleBase" id="RU003749"/>
    </source>
</evidence>
<dbReference type="InterPro" id="IPR036513">
    <property type="entry name" value="STAS_dom_sf"/>
</dbReference>
<name>A0A7H8NIA9_9ACTN</name>
<dbReference type="Pfam" id="PF01740">
    <property type="entry name" value="STAS"/>
    <property type="match status" value="1"/>
</dbReference>
<dbReference type="AlphaFoldDB" id="A0A7H8NIA9"/>
<dbReference type="SUPFAM" id="SSF52091">
    <property type="entry name" value="SpoIIaa-like"/>
    <property type="match status" value="1"/>
</dbReference>
<dbReference type="CDD" id="cd07043">
    <property type="entry name" value="STAS_anti-anti-sigma_factors"/>
    <property type="match status" value="1"/>
</dbReference>
<dbReference type="InterPro" id="IPR002645">
    <property type="entry name" value="STAS_dom"/>
</dbReference>
<dbReference type="InterPro" id="IPR003658">
    <property type="entry name" value="Anti-sigma_ant"/>
</dbReference>
<dbReference type="Gene3D" id="3.30.750.24">
    <property type="entry name" value="STAS domain"/>
    <property type="match status" value="1"/>
</dbReference>
<evidence type="ECO:0000256" key="1">
    <source>
        <dbReference type="ARBA" id="ARBA00009013"/>
    </source>
</evidence>
<dbReference type="EMBL" id="CP054929">
    <property type="protein sequence ID" value="QKW54140.1"/>
    <property type="molecule type" value="Genomic_DNA"/>
</dbReference>
<evidence type="ECO:0000313" key="5">
    <source>
        <dbReference type="Proteomes" id="UP000509303"/>
    </source>
</evidence>
<proteinExistence type="inferred from homology"/>
<dbReference type="GO" id="GO:0043856">
    <property type="term" value="F:anti-sigma factor antagonist activity"/>
    <property type="evidence" value="ECO:0007669"/>
    <property type="project" value="InterPro"/>
</dbReference>
<evidence type="ECO:0000313" key="4">
    <source>
        <dbReference type="EMBL" id="QKW54140.1"/>
    </source>
</evidence>